<proteinExistence type="predicted"/>
<dbReference type="Pfam" id="PF00581">
    <property type="entry name" value="Rhodanese"/>
    <property type="match status" value="1"/>
</dbReference>
<gene>
    <name evidence="2" type="ORF">J4050_03050</name>
</gene>
<sequence length="165" mass="18886">MIKIYLLSVLIVTGFNGFAQENLSEVLSKYNSESITYISTENLRAQQDEVLILDAREIEEFQVSHLKNAIYVGYDNFNLQATTSSLKDTTKPIVVYCSIGVRSEDIAEQLKDAGYTNIYNLYGGIFEWKNKNLPVYNLKNNSTDSIHAYSKRWGKYLNKGIKVYE</sequence>
<evidence type="ECO:0000313" key="2">
    <source>
        <dbReference type="EMBL" id="MBO3115706.1"/>
    </source>
</evidence>
<dbReference type="SUPFAM" id="SSF52821">
    <property type="entry name" value="Rhodanese/Cell cycle control phosphatase"/>
    <property type="match status" value="1"/>
</dbReference>
<dbReference type="CDD" id="cd00158">
    <property type="entry name" value="RHOD"/>
    <property type="match status" value="1"/>
</dbReference>
<dbReference type="Proteomes" id="UP000676776">
    <property type="component" value="Unassembled WGS sequence"/>
</dbReference>
<dbReference type="NCBIfam" id="NF045521">
    <property type="entry name" value="rhoda_near_glyco"/>
    <property type="match status" value="1"/>
</dbReference>
<name>A0ABS3T1G1_9FLAO</name>
<dbReference type="PROSITE" id="PS50206">
    <property type="entry name" value="RHODANESE_3"/>
    <property type="match status" value="1"/>
</dbReference>
<protein>
    <submittedName>
        <fullName evidence="2">Rhodanese-like domain-containing protein</fullName>
    </submittedName>
</protein>
<keyword evidence="3" id="KW-1185">Reference proteome</keyword>
<dbReference type="Gene3D" id="3.40.250.10">
    <property type="entry name" value="Rhodanese-like domain"/>
    <property type="match status" value="1"/>
</dbReference>
<dbReference type="InterPro" id="IPR036873">
    <property type="entry name" value="Rhodanese-like_dom_sf"/>
</dbReference>
<accession>A0ABS3T1G1</accession>
<comment type="caution">
    <text evidence="2">The sequence shown here is derived from an EMBL/GenBank/DDBJ whole genome shotgun (WGS) entry which is preliminary data.</text>
</comment>
<dbReference type="RefSeq" id="WP_208152482.1">
    <property type="nucleotide sequence ID" value="NZ_JAGEVF010000002.1"/>
</dbReference>
<dbReference type="InterPro" id="IPR050229">
    <property type="entry name" value="GlpE_sulfurtransferase"/>
</dbReference>
<dbReference type="PANTHER" id="PTHR43031:SF1">
    <property type="entry name" value="PYRIDINE NUCLEOTIDE-DISULPHIDE OXIDOREDUCTASE"/>
    <property type="match status" value="1"/>
</dbReference>
<evidence type="ECO:0000259" key="1">
    <source>
        <dbReference type="PROSITE" id="PS50206"/>
    </source>
</evidence>
<organism evidence="2 3">
    <name type="scientific">Winogradskyella pelagia</name>
    <dbReference type="NCBI Taxonomy" id="2819984"/>
    <lineage>
        <taxon>Bacteria</taxon>
        <taxon>Pseudomonadati</taxon>
        <taxon>Bacteroidota</taxon>
        <taxon>Flavobacteriia</taxon>
        <taxon>Flavobacteriales</taxon>
        <taxon>Flavobacteriaceae</taxon>
        <taxon>Winogradskyella</taxon>
    </lineage>
</organism>
<dbReference type="InterPro" id="IPR001763">
    <property type="entry name" value="Rhodanese-like_dom"/>
</dbReference>
<reference evidence="2 3" key="1">
    <citation type="submission" date="2021-03" db="EMBL/GenBank/DDBJ databases">
        <title>Winogradskyella sp. nov., isolated from costal sediment.</title>
        <authorList>
            <person name="Gao C."/>
        </authorList>
    </citation>
    <scope>NUCLEOTIDE SEQUENCE [LARGE SCALE GENOMIC DNA]</scope>
    <source>
        <strain evidence="2 3">DF17</strain>
    </source>
</reference>
<dbReference type="SMART" id="SM00450">
    <property type="entry name" value="RHOD"/>
    <property type="match status" value="1"/>
</dbReference>
<dbReference type="PANTHER" id="PTHR43031">
    <property type="entry name" value="FAD-DEPENDENT OXIDOREDUCTASE"/>
    <property type="match status" value="1"/>
</dbReference>
<feature type="domain" description="Rhodanese" evidence="1">
    <location>
        <begin position="46"/>
        <end position="137"/>
    </location>
</feature>
<evidence type="ECO:0000313" key="3">
    <source>
        <dbReference type="Proteomes" id="UP000676776"/>
    </source>
</evidence>
<dbReference type="EMBL" id="JAGEVF010000002">
    <property type="protein sequence ID" value="MBO3115706.1"/>
    <property type="molecule type" value="Genomic_DNA"/>
</dbReference>